<comment type="caution">
    <text evidence="3">The sequence shown here is derived from an EMBL/GenBank/DDBJ whole genome shotgun (WGS) entry which is preliminary data.</text>
</comment>
<name>A0AAW0XWL0_CHEQU</name>
<feature type="region of interest" description="Disordered" evidence="1">
    <location>
        <begin position="92"/>
        <end position="138"/>
    </location>
</feature>
<reference evidence="3 4" key="1">
    <citation type="journal article" date="2024" name="BMC Genomics">
        <title>Genome assembly of redclaw crayfish (Cherax quadricarinatus) provides insights into its immune adaptation and hypoxia tolerance.</title>
        <authorList>
            <person name="Liu Z."/>
            <person name="Zheng J."/>
            <person name="Li H."/>
            <person name="Fang K."/>
            <person name="Wang S."/>
            <person name="He J."/>
            <person name="Zhou D."/>
            <person name="Weng S."/>
            <person name="Chi M."/>
            <person name="Gu Z."/>
            <person name="He J."/>
            <person name="Li F."/>
            <person name="Wang M."/>
        </authorList>
    </citation>
    <scope>NUCLEOTIDE SEQUENCE [LARGE SCALE GENOMIC DNA]</scope>
    <source>
        <strain evidence="3">ZL_2023a</strain>
    </source>
</reference>
<evidence type="ECO:0000313" key="3">
    <source>
        <dbReference type="EMBL" id="KAK8748222.1"/>
    </source>
</evidence>
<evidence type="ECO:0000256" key="1">
    <source>
        <dbReference type="SAM" id="MobiDB-lite"/>
    </source>
</evidence>
<dbReference type="Gene3D" id="3.10.100.10">
    <property type="entry name" value="Mannose-Binding Protein A, subunit A"/>
    <property type="match status" value="1"/>
</dbReference>
<keyword evidence="2" id="KW-0732">Signal</keyword>
<dbReference type="CDD" id="cd00037">
    <property type="entry name" value="CLECT"/>
    <property type="match status" value="1"/>
</dbReference>
<feature type="chain" id="PRO_5043654172" evidence="2">
    <location>
        <begin position="27"/>
        <end position="274"/>
    </location>
</feature>
<dbReference type="InterPro" id="IPR016186">
    <property type="entry name" value="C-type_lectin-like/link_sf"/>
</dbReference>
<feature type="compositionally biased region" description="Basic and acidic residues" evidence="1">
    <location>
        <begin position="92"/>
        <end position="109"/>
    </location>
</feature>
<organism evidence="3 4">
    <name type="scientific">Cherax quadricarinatus</name>
    <name type="common">Australian red claw crayfish</name>
    <dbReference type="NCBI Taxonomy" id="27406"/>
    <lineage>
        <taxon>Eukaryota</taxon>
        <taxon>Metazoa</taxon>
        <taxon>Ecdysozoa</taxon>
        <taxon>Arthropoda</taxon>
        <taxon>Crustacea</taxon>
        <taxon>Multicrustacea</taxon>
        <taxon>Malacostraca</taxon>
        <taxon>Eumalacostraca</taxon>
        <taxon>Eucarida</taxon>
        <taxon>Decapoda</taxon>
        <taxon>Pleocyemata</taxon>
        <taxon>Astacidea</taxon>
        <taxon>Parastacoidea</taxon>
        <taxon>Parastacidae</taxon>
        <taxon>Cherax</taxon>
    </lineage>
</organism>
<proteinExistence type="predicted"/>
<sequence>MAVLRFKNWPRNFVLLVITLQVLTFGQNLVGAVSREGERLHTVLQELTTVLQSVKDELRVGFQHLVNELQQERIYREEVIHVLRAQIDNNRKGNVSDHGRCSCHDDQDGGRLQPGGEQEDHDNLARTAPDADTPGCPPPFDYVPPHCLTLLKERTPWESTRSRCHSHVQSLLGSQLGSRQVSGDIVVPHNMEAFKNYVNSMYLGGSPSGWAYVGGSTEGWGGAWAWVDGSLIKELPWLYTQPGVGFGRLAIDSDTNFHVVEKRDLALWVFCQLN</sequence>
<gene>
    <name evidence="3" type="ORF">OTU49_016379</name>
</gene>
<evidence type="ECO:0000313" key="4">
    <source>
        <dbReference type="Proteomes" id="UP001445076"/>
    </source>
</evidence>
<evidence type="ECO:0000256" key="2">
    <source>
        <dbReference type="SAM" id="SignalP"/>
    </source>
</evidence>
<protein>
    <submittedName>
        <fullName evidence="3">Uncharacterized protein</fullName>
    </submittedName>
</protein>
<dbReference type="InterPro" id="IPR016187">
    <property type="entry name" value="CTDL_fold"/>
</dbReference>
<dbReference type="AlphaFoldDB" id="A0AAW0XWL0"/>
<accession>A0AAW0XWL0</accession>
<keyword evidence="4" id="KW-1185">Reference proteome</keyword>
<feature type="signal peptide" evidence="2">
    <location>
        <begin position="1"/>
        <end position="26"/>
    </location>
</feature>
<dbReference type="Proteomes" id="UP001445076">
    <property type="component" value="Unassembled WGS sequence"/>
</dbReference>
<dbReference type="EMBL" id="JARKIK010000013">
    <property type="protein sequence ID" value="KAK8748222.1"/>
    <property type="molecule type" value="Genomic_DNA"/>
</dbReference>
<dbReference type="SUPFAM" id="SSF56436">
    <property type="entry name" value="C-type lectin-like"/>
    <property type="match status" value="1"/>
</dbReference>